<accession>A0A061RDG3</accession>
<dbReference type="EMBL" id="GBEZ01015142">
    <property type="protein sequence ID" value="JAC70997.1"/>
    <property type="molecule type" value="Transcribed_RNA"/>
</dbReference>
<reference evidence="1" key="1">
    <citation type="submission" date="2014-05" db="EMBL/GenBank/DDBJ databases">
        <title>The transcriptome of the halophilic microalga Tetraselmis sp. GSL018 isolated from the Great Salt Lake, Utah.</title>
        <authorList>
            <person name="Jinkerson R.E."/>
            <person name="D'Adamo S."/>
            <person name="Posewitz M.C."/>
        </authorList>
    </citation>
    <scope>NUCLEOTIDE SEQUENCE</scope>
    <source>
        <strain evidence="1">GSL018</strain>
    </source>
</reference>
<dbReference type="AlphaFoldDB" id="A0A061RDG3"/>
<feature type="non-terminal residue" evidence="1">
    <location>
        <position position="1"/>
    </location>
</feature>
<name>A0A061RDG3_9CHLO</name>
<feature type="non-terminal residue" evidence="1">
    <location>
        <position position="125"/>
    </location>
</feature>
<sequence length="125" mass="13424">VRRGLGYSAEAQRRPQVRLGSPPQHLYALRLRAGKAAQDSLVCNQQVTPTAAAGRAAPPCCRYSTAEYSEFCAALRKKALELNRASDREESGQTWSAVLVERALWSAAMAEVVPSAPDAGAAPDR</sequence>
<organism evidence="1">
    <name type="scientific">Tetraselmis sp. GSL018</name>
    <dbReference type="NCBI Taxonomy" id="582737"/>
    <lineage>
        <taxon>Eukaryota</taxon>
        <taxon>Viridiplantae</taxon>
        <taxon>Chlorophyta</taxon>
        <taxon>core chlorophytes</taxon>
        <taxon>Chlorodendrophyceae</taxon>
        <taxon>Chlorodendrales</taxon>
        <taxon>Chlorodendraceae</taxon>
        <taxon>Tetraselmis</taxon>
    </lineage>
</organism>
<proteinExistence type="predicted"/>
<evidence type="ECO:0000313" key="1">
    <source>
        <dbReference type="EMBL" id="JAC70997.1"/>
    </source>
</evidence>
<protein>
    <submittedName>
        <fullName evidence="1">Uncharacterized protein</fullName>
    </submittedName>
</protein>
<gene>
    <name evidence="1" type="ORF">TSPGSL018_2921</name>
</gene>